<dbReference type="EMBL" id="CM010723">
    <property type="protein sequence ID" value="RZC77124.1"/>
    <property type="molecule type" value="Genomic_DNA"/>
</dbReference>
<reference evidence="1 2" key="1">
    <citation type="journal article" date="2018" name="Science">
        <title>The opium poppy genome and morphinan production.</title>
        <authorList>
            <person name="Guo L."/>
            <person name="Winzer T."/>
            <person name="Yang X."/>
            <person name="Li Y."/>
            <person name="Ning Z."/>
            <person name="He Z."/>
            <person name="Teodor R."/>
            <person name="Lu Y."/>
            <person name="Bowser T.A."/>
            <person name="Graham I.A."/>
            <person name="Ye K."/>
        </authorList>
    </citation>
    <scope>NUCLEOTIDE SEQUENCE [LARGE SCALE GENOMIC DNA]</scope>
    <source>
        <strain evidence="2">cv. HN1</strain>
        <tissue evidence="1">Leaves</tissue>
    </source>
</reference>
<evidence type="ECO:0000313" key="2">
    <source>
        <dbReference type="Proteomes" id="UP000316621"/>
    </source>
</evidence>
<organism evidence="1 2">
    <name type="scientific">Papaver somniferum</name>
    <name type="common">Opium poppy</name>
    <dbReference type="NCBI Taxonomy" id="3469"/>
    <lineage>
        <taxon>Eukaryota</taxon>
        <taxon>Viridiplantae</taxon>
        <taxon>Streptophyta</taxon>
        <taxon>Embryophyta</taxon>
        <taxon>Tracheophyta</taxon>
        <taxon>Spermatophyta</taxon>
        <taxon>Magnoliopsida</taxon>
        <taxon>Ranunculales</taxon>
        <taxon>Papaveraceae</taxon>
        <taxon>Papaveroideae</taxon>
        <taxon>Papaver</taxon>
    </lineage>
</organism>
<dbReference type="Gramene" id="RZC77124">
    <property type="protein sequence ID" value="RZC77124"/>
    <property type="gene ID" value="C5167_001311"/>
</dbReference>
<proteinExistence type="predicted"/>
<sequence>MEFSSLQDIHIVISTTSQFCFHQEIHISILVERQCLVSTLWLGQWQEIFVQVAKKRAKVILGYGLNRLLQLTFSRDCY</sequence>
<accession>A0A4Y7KUV7</accession>
<gene>
    <name evidence="1" type="ORF">C5167_001311</name>
</gene>
<evidence type="ECO:0000313" key="1">
    <source>
        <dbReference type="EMBL" id="RZC77124.1"/>
    </source>
</evidence>
<dbReference type="Proteomes" id="UP000316621">
    <property type="component" value="Chromosome 9"/>
</dbReference>
<protein>
    <submittedName>
        <fullName evidence="1">Uncharacterized protein</fullName>
    </submittedName>
</protein>
<name>A0A4Y7KUV7_PAPSO</name>
<dbReference type="AlphaFoldDB" id="A0A4Y7KUV7"/>
<keyword evidence="2" id="KW-1185">Reference proteome</keyword>